<reference evidence="2" key="1">
    <citation type="submission" date="2016-03" db="EMBL/GenBank/DDBJ databases">
        <authorList>
            <person name="Ploux O."/>
        </authorList>
    </citation>
    <scope>NUCLEOTIDE SEQUENCE</scope>
    <source>
        <strain evidence="2">UC1</strain>
    </source>
</reference>
<dbReference type="AlphaFoldDB" id="A0A1Y5P2V8"/>
<protein>
    <submittedName>
        <fullName evidence="2">Uncharacterized protein</fullName>
    </submittedName>
</protein>
<feature type="region of interest" description="Disordered" evidence="1">
    <location>
        <begin position="104"/>
        <end position="151"/>
    </location>
</feature>
<gene>
    <name evidence="2" type="ORF">MIPYR_30341</name>
</gene>
<feature type="compositionally biased region" description="Low complexity" evidence="1">
    <location>
        <begin position="128"/>
        <end position="151"/>
    </location>
</feature>
<dbReference type="EMBL" id="FLQR01000007">
    <property type="protein sequence ID" value="SBS72993.1"/>
    <property type="molecule type" value="Genomic_DNA"/>
</dbReference>
<organism evidence="2">
    <name type="scientific">uncultured Microbacterium sp</name>
    <dbReference type="NCBI Taxonomy" id="191216"/>
    <lineage>
        <taxon>Bacteria</taxon>
        <taxon>Bacillati</taxon>
        <taxon>Actinomycetota</taxon>
        <taxon>Actinomycetes</taxon>
        <taxon>Micrococcales</taxon>
        <taxon>Microbacteriaceae</taxon>
        <taxon>Microbacterium</taxon>
        <taxon>environmental samples</taxon>
    </lineage>
</organism>
<evidence type="ECO:0000256" key="1">
    <source>
        <dbReference type="SAM" id="MobiDB-lite"/>
    </source>
</evidence>
<accession>A0A1Y5P2V8</accession>
<sequence length="151" mass="16016">MDPLVEALSMAVGESNRDVTAIDGAPNGFAGFKVDYPGHRIDLYWAGNVPASIQDLIRIHPEVDVATHAAQYSQIEMLEARDRIAAERSALLQTLGNLLTVGPDYQGRGLDIRTSSGTDLSRHAADNAPKPKAATARPARPSSDAAPALST</sequence>
<evidence type="ECO:0000313" key="2">
    <source>
        <dbReference type="EMBL" id="SBS72993.1"/>
    </source>
</evidence>
<name>A0A1Y5P2V8_9MICO</name>
<proteinExistence type="predicted"/>